<comment type="subcellular location">
    <subcellularLocation>
        <location evidence="1">Cell envelope</location>
    </subcellularLocation>
</comment>
<protein>
    <recommendedName>
        <fullName evidence="6">Solute-binding protein family 3/N-terminal domain-containing protein</fullName>
    </recommendedName>
</protein>
<feature type="domain" description="Solute-binding protein family 3/N-terminal" evidence="6">
    <location>
        <begin position="31"/>
        <end position="254"/>
    </location>
</feature>
<name>A0A3A1Y4F2_9GAMM</name>
<evidence type="ECO:0000256" key="2">
    <source>
        <dbReference type="ARBA" id="ARBA00010333"/>
    </source>
</evidence>
<dbReference type="GO" id="GO:0030313">
    <property type="term" value="C:cell envelope"/>
    <property type="evidence" value="ECO:0007669"/>
    <property type="project" value="UniProtKB-SubCell"/>
</dbReference>
<dbReference type="Proteomes" id="UP000266258">
    <property type="component" value="Unassembled WGS sequence"/>
</dbReference>
<dbReference type="OrthoDB" id="9768183at2"/>
<organism evidence="7 8">
    <name type="scientific">Psittacicella melopsittaci</name>
    <dbReference type="NCBI Taxonomy" id="2028576"/>
    <lineage>
        <taxon>Bacteria</taxon>
        <taxon>Pseudomonadati</taxon>
        <taxon>Pseudomonadota</taxon>
        <taxon>Gammaproteobacteria</taxon>
        <taxon>Pasteurellales</taxon>
        <taxon>Psittacicellaceae</taxon>
        <taxon>Psittacicella</taxon>
    </lineage>
</organism>
<dbReference type="RefSeq" id="WP_119497158.1">
    <property type="nucleotide sequence ID" value="NZ_NRJH01000041.1"/>
</dbReference>
<keyword evidence="3 5" id="KW-0732">Signal</keyword>
<dbReference type="PANTHER" id="PTHR35936">
    <property type="entry name" value="MEMBRANE-BOUND LYTIC MUREIN TRANSGLYCOSYLASE F"/>
    <property type="match status" value="1"/>
</dbReference>
<dbReference type="SMART" id="SM00062">
    <property type="entry name" value="PBPb"/>
    <property type="match status" value="1"/>
</dbReference>
<dbReference type="SUPFAM" id="SSF53850">
    <property type="entry name" value="Periplasmic binding protein-like II"/>
    <property type="match status" value="1"/>
</dbReference>
<dbReference type="EMBL" id="NRJH01000041">
    <property type="protein sequence ID" value="RIY32331.1"/>
    <property type="molecule type" value="Genomic_DNA"/>
</dbReference>
<gene>
    <name evidence="7" type="ORF">CJP74_04865</name>
</gene>
<dbReference type="InterPro" id="IPR001638">
    <property type="entry name" value="Solute-binding_3/MltF_N"/>
</dbReference>
<evidence type="ECO:0000313" key="8">
    <source>
        <dbReference type="Proteomes" id="UP000266258"/>
    </source>
</evidence>
<dbReference type="Pfam" id="PF00497">
    <property type="entry name" value="SBP_bac_3"/>
    <property type="match status" value="1"/>
</dbReference>
<dbReference type="InterPro" id="IPR018313">
    <property type="entry name" value="SBP_3_CS"/>
</dbReference>
<accession>A0A3A1Y4F2</accession>
<feature type="signal peptide" evidence="5">
    <location>
        <begin position="1"/>
        <end position="25"/>
    </location>
</feature>
<keyword evidence="8" id="KW-1185">Reference proteome</keyword>
<feature type="chain" id="PRO_5017177070" description="Solute-binding protein family 3/N-terminal domain-containing protein" evidence="5">
    <location>
        <begin position="26"/>
        <end position="263"/>
    </location>
</feature>
<sequence length="263" mass="29246">MKLFQTFVTVTTLIASIFTSANVLANTPQRTLTIGIEDGYYPYEYTNEQGQFTGLDVELITFVCQQMQVNCVLKRGAFEGLIPELIFRKTDLVISALAITDERKKRIDFSTPYIEAKPGVFIVNQNNAPGQIEQLKVVGVQQGTTLAVYLKQALPKNVQIKMYPSFDTAMLDLKGGRVDAVFESIDVSAKYLNDQTNRVQVLGEPVYSDLISQGTAIAVRKGNTELLAQINAALEQARSQGLLTQLYAKYDLNQDDKVFLAKQ</sequence>
<dbReference type="PROSITE" id="PS01039">
    <property type="entry name" value="SBP_BACTERIAL_3"/>
    <property type="match status" value="1"/>
</dbReference>
<evidence type="ECO:0000313" key="7">
    <source>
        <dbReference type="EMBL" id="RIY32331.1"/>
    </source>
</evidence>
<evidence type="ECO:0000256" key="4">
    <source>
        <dbReference type="RuleBase" id="RU003744"/>
    </source>
</evidence>
<dbReference type="CDD" id="cd13530">
    <property type="entry name" value="PBP2_peptides_like"/>
    <property type="match status" value="1"/>
</dbReference>
<reference evidence="7 8" key="1">
    <citation type="submission" date="2017-08" db="EMBL/GenBank/DDBJ databases">
        <title>Reclassification of Bisgaard taxon 37 and 44.</title>
        <authorList>
            <person name="Christensen H."/>
        </authorList>
    </citation>
    <scope>NUCLEOTIDE SEQUENCE [LARGE SCALE GENOMIC DNA]</scope>
    <source>
        <strain evidence="7 8">B96_4</strain>
    </source>
</reference>
<comment type="similarity">
    <text evidence="2 4">Belongs to the bacterial solute-binding protein 3 family.</text>
</comment>
<proteinExistence type="inferred from homology"/>
<dbReference type="AlphaFoldDB" id="A0A3A1Y4F2"/>
<evidence type="ECO:0000256" key="1">
    <source>
        <dbReference type="ARBA" id="ARBA00004196"/>
    </source>
</evidence>
<dbReference type="Gene3D" id="3.40.190.10">
    <property type="entry name" value="Periplasmic binding protein-like II"/>
    <property type="match status" value="2"/>
</dbReference>
<evidence type="ECO:0000256" key="3">
    <source>
        <dbReference type="ARBA" id="ARBA00022729"/>
    </source>
</evidence>
<comment type="caution">
    <text evidence="7">The sequence shown here is derived from an EMBL/GenBank/DDBJ whole genome shotgun (WGS) entry which is preliminary data.</text>
</comment>
<evidence type="ECO:0000259" key="6">
    <source>
        <dbReference type="SMART" id="SM00062"/>
    </source>
</evidence>
<evidence type="ECO:0000256" key="5">
    <source>
        <dbReference type="SAM" id="SignalP"/>
    </source>
</evidence>
<dbReference type="PANTHER" id="PTHR35936:SF19">
    <property type="entry name" value="AMINO-ACID-BINDING PROTEIN YXEM-RELATED"/>
    <property type="match status" value="1"/>
</dbReference>